<dbReference type="EMBL" id="CAJVPU010005761">
    <property type="protein sequence ID" value="CAG8552362.1"/>
    <property type="molecule type" value="Genomic_DNA"/>
</dbReference>
<gene>
    <name evidence="1" type="ORF">DHETER_LOCUS5284</name>
</gene>
<sequence>SDNNVVSGHSVTIPPNLSIPHDYILCRICEEMIPSYEIVAHSETCTITTEYAIKLQECDGRLRRLIGDVTKRKAEIMERNTPYQDYYTIKDSEVMEEIGLKAVEIKESLNHREALRKIEKYATKLGRLVDDMEKNTIRDEDILTYGKRLLHVVEEKHETLRAYFQRLKSSSTNTIPNTGLAAATVAAAVATIASTSAIETAALQIPHKIGRKQSISSRVLSTSASNKASTNFLSKSSSYRQKDNVPSHKRQDSTGSVSNSKPLSEIDSDNAPPRRRFISLFTAVLRGGNSRSSSISSKETANSPNTTIANGDKVTAKTKVPSIQDFEIIKPISRGAFGKVYLARKKTTGDLYAIKILKKVDMVRKNMVNHVLAERRVLSLSRTPFVVKLFYAFQSQDYLYLVMEYLIGGDLSSLLQCFERFEEDMARMYTAEVVLALEYLHSNGITHRDLKPDNMLITSEGHIKLTDFGLSRISIPEKSSLAFIKEERETNNGADKKPYQRTLRTGSVDSRANAGHPRPVSAIFSNENPKLSGYINIGFEPQSSVKQSKKTNRQSSKALLGTPDYLAPELLLGIGHSTAVDWWSLGVCLFEFLVGYPPFNDGTPQEIFRNILNHVIQWPPEGFLSSEATDLISKLLNQYPEKRPTVEEIKTHPFFNGIDWEHIRQQPAPFVPNPEDEQDTSYFEARNSRADIRRLSSGNLEDIASGKVATYVDRRSAVFDDIDLASQAPSSNVILQTVTDEPAENCNFDLTNNSYRDSRHSSLSSASLKPPQVEEMQIPVKKRRPSLLKITAGKSRKLSISSINDYGSQSSSVSGTPTTSTMTPLSASALVSPSFNQSRRSTLIGSPTTLGDFEQANTCDIEQLHIGNQPTIQAEDDEFDGFLYKGVSVLGDVTRGVLSSGKQ</sequence>
<keyword evidence="2" id="KW-1185">Reference proteome</keyword>
<comment type="caution">
    <text evidence="1">The sequence shown here is derived from an EMBL/GenBank/DDBJ whole genome shotgun (WGS) entry which is preliminary data.</text>
</comment>
<proteinExistence type="predicted"/>
<organism evidence="1 2">
    <name type="scientific">Dentiscutata heterogama</name>
    <dbReference type="NCBI Taxonomy" id="1316150"/>
    <lineage>
        <taxon>Eukaryota</taxon>
        <taxon>Fungi</taxon>
        <taxon>Fungi incertae sedis</taxon>
        <taxon>Mucoromycota</taxon>
        <taxon>Glomeromycotina</taxon>
        <taxon>Glomeromycetes</taxon>
        <taxon>Diversisporales</taxon>
        <taxon>Gigasporaceae</taxon>
        <taxon>Dentiscutata</taxon>
    </lineage>
</organism>
<name>A0ACA9LVU6_9GLOM</name>
<feature type="non-terminal residue" evidence="1">
    <location>
        <position position="1"/>
    </location>
</feature>
<evidence type="ECO:0000313" key="2">
    <source>
        <dbReference type="Proteomes" id="UP000789702"/>
    </source>
</evidence>
<accession>A0ACA9LVU6</accession>
<evidence type="ECO:0000313" key="1">
    <source>
        <dbReference type="EMBL" id="CAG8552362.1"/>
    </source>
</evidence>
<protein>
    <submittedName>
        <fullName evidence="1">3653_t:CDS:1</fullName>
    </submittedName>
</protein>
<dbReference type="Proteomes" id="UP000789702">
    <property type="component" value="Unassembled WGS sequence"/>
</dbReference>
<reference evidence="1" key="1">
    <citation type="submission" date="2021-06" db="EMBL/GenBank/DDBJ databases">
        <authorList>
            <person name="Kallberg Y."/>
            <person name="Tangrot J."/>
            <person name="Rosling A."/>
        </authorList>
    </citation>
    <scope>NUCLEOTIDE SEQUENCE</scope>
    <source>
        <strain evidence="1">IL203A</strain>
    </source>
</reference>